<dbReference type="AlphaFoldDB" id="A0A1V0UZY8"/>
<evidence type="ECO:0000313" key="1">
    <source>
        <dbReference type="EMBL" id="ARF70661.1"/>
    </source>
</evidence>
<dbReference type="RefSeq" id="WP_083041643.1">
    <property type="nucleotide sequence ID" value="NZ_CP020558.1"/>
</dbReference>
<protein>
    <submittedName>
        <fullName evidence="1">Uncharacterized protein</fullName>
    </submittedName>
</protein>
<dbReference type="Proteomes" id="UP000192727">
    <property type="component" value="Plasmid pPLP3"/>
</dbReference>
<name>A0A1V0UZY8_9BACL</name>
<accession>A0A1V0UZY8</accession>
<dbReference type="EMBL" id="CP020558">
    <property type="protein sequence ID" value="ARF70661.1"/>
    <property type="molecule type" value="Genomic_DNA"/>
</dbReference>
<evidence type="ECO:0000313" key="2">
    <source>
        <dbReference type="Proteomes" id="UP000192727"/>
    </source>
</evidence>
<keyword evidence="1" id="KW-0614">Plasmid</keyword>
<reference evidence="1 2" key="1">
    <citation type="submission" date="2017-03" db="EMBL/GenBank/DDBJ databases">
        <title>Paenibacillus larvae genome sequencing.</title>
        <authorList>
            <person name="Dingman D.W."/>
        </authorList>
    </citation>
    <scope>NUCLEOTIDE SEQUENCE [LARGE SCALE GENOMIC DNA]</scope>
    <source>
        <strain evidence="1 2">SAG 10367</strain>
        <plasmid evidence="2">pplp3</plasmid>
    </source>
</reference>
<proteinExistence type="predicted"/>
<organism evidence="1 2">
    <name type="scientific">Paenibacillus larvae subsp. pulvifaciens</name>
    <dbReference type="NCBI Taxonomy" id="1477"/>
    <lineage>
        <taxon>Bacteria</taxon>
        <taxon>Bacillati</taxon>
        <taxon>Bacillota</taxon>
        <taxon>Bacilli</taxon>
        <taxon>Bacillales</taxon>
        <taxon>Paenibacillaceae</taxon>
        <taxon>Paenibacillus</taxon>
    </lineage>
</organism>
<sequence length="167" mass="19850">MKIKIDLEKCKIAVEKCIKKAAEYRKRGGEVQLYARHNGEEATEFFTEVFAGHNNWLEGENIIGITTQKWFYPIDHLHMDDELKNELDGDSSLLEEYREILRKNAEGRYDGYIEDNLYKWATFSELLPEKAEEIILKWEEIALDEIIEEKTSEVIDRVEERYDVEWL</sequence>
<gene>
    <name evidence="1" type="ORF">B7C51_24615</name>
</gene>
<geneLocation type="plasmid" evidence="2">
    <name>pplp3</name>
</geneLocation>